<dbReference type="eggNOG" id="ENOG502S8XC">
    <property type="taxonomic scope" value="Eukaryota"/>
</dbReference>
<feature type="region of interest" description="Disordered" evidence="1">
    <location>
        <begin position="268"/>
        <end position="288"/>
    </location>
</feature>
<dbReference type="PANTHER" id="PTHR31834">
    <property type="entry name" value="INITIATION-SPECIFIC ALPHA-1,6-MANNOSYLTRANSFERASE"/>
    <property type="match status" value="1"/>
</dbReference>
<dbReference type="STRING" id="2903.R1FGC2"/>
<dbReference type="Gene3D" id="3.90.550.20">
    <property type="match status" value="1"/>
</dbReference>
<name>A0A0D3KFL1_EMIH1</name>
<protein>
    <submittedName>
        <fullName evidence="2">Uncharacterized protein</fullName>
    </submittedName>
</protein>
<dbReference type="InterPro" id="IPR007577">
    <property type="entry name" value="GlycoTrfase_DXD_sugar-bd_CS"/>
</dbReference>
<organism evidence="2 3">
    <name type="scientific">Emiliania huxleyi (strain CCMP1516)</name>
    <dbReference type="NCBI Taxonomy" id="280463"/>
    <lineage>
        <taxon>Eukaryota</taxon>
        <taxon>Haptista</taxon>
        <taxon>Haptophyta</taxon>
        <taxon>Prymnesiophyceae</taxon>
        <taxon>Isochrysidales</taxon>
        <taxon>Noelaerhabdaceae</taxon>
        <taxon>Emiliania</taxon>
    </lineage>
</organism>
<dbReference type="PANTHER" id="PTHR31834:SF1">
    <property type="entry name" value="INITIATION-SPECIFIC ALPHA-1,6-MANNOSYLTRANSFERASE"/>
    <property type="match status" value="1"/>
</dbReference>
<dbReference type="GeneID" id="17279817"/>
<dbReference type="SUPFAM" id="SSF53448">
    <property type="entry name" value="Nucleotide-diphospho-sugar transferases"/>
    <property type="match status" value="1"/>
</dbReference>
<keyword evidence="3" id="KW-1185">Reference proteome</keyword>
<dbReference type="AlphaFoldDB" id="A0A0D3KFL1"/>
<dbReference type="HOGENOM" id="CLU_859041_0_0_1"/>
<proteinExistence type="predicted"/>
<dbReference type="InterPro" id="IPR029044">
    <property type="entry name" value="Nucleotide-diphossugar_trans"/>
</dbReference>
<dbReference type="Proteomes" id="UP000013827">
    <property type="component" value="Unassembled WGS sequence"/>
</dbReference>
<dbReference type="GO" id="GO:0000136">
    <property type="term" value="C:mannan polymerase complex"/>
    <property type="evidence" value="ECO:0007669"/>
    <property type="project" value="TreeGrafter"/>
</dbReference>
<dbReference type="Pfam" id="PF04488">
    <property type="entry name" value="Gly_transf_sug"/>
    <property type="match status" value="1"/>
</dbReference>
<reference evidence="3" key="1">
    <citation type="journal article" date="2013" name="Nature">
        <title>Pan genome of the phytoplankton Emiliania underpins its global distribution.</title>
        <authorList>
            <person name="Read B.A."/>
            <person name="Kegel J."/>
            <person name="Klute M.J."/>
            <person name="Kuo A."/>
            <person name="Lefebvre S.C."/>
            <person name="Maumus F."/>
            <person name="Mayer C."/>
            <person name="Miller J."/>
            <person name="Monier A."/>
            <person name="Salamov A."/>
            <person name="Young J."/>
            <person name="Aguilar M."/>
            <person name="Claverie J.M."/>
            <person name="Frickenhaus S."/>
            <person name="Gonzalez K."/>
            <person name="Herman E.K."/>
            <person name="Lin Y.C."/>
            <person name="Napier J."/>
            <person name="Ogata H."/>
            <person name="Sarno A.F."/>
            <person name="Shmutz J."/>
            <person name="Schroeder D."/>
            <person name="de Vargas C."/>
            <person name="Verret F."/>
            <person name="von Dassow P."/>
            <person name="Valentin K."/>
            <person name="Van de Peer Y."/>
            <person name="Wheeler G."/>
            <person name="Dacks J.B."/>
            <person name="Delwiche C.F."/>
            <person name="Dyhrman S.T."/>
            <person name="Glockner G."/>
            <person name="John U."/>
            <person name="Richards T."/>
            <person name="Worden A.Z."/>
            <person name="Zhang X."/>
            <person name="Grigoriev I.V."/>
            <person name="Allen A.E."/>
            <person name="Bidle K."/>
            <person name="Borodovsky M."/>
            <person name="Bowler C."/>
            <person name="Brownlee C."/>
            <person name="Cock J.M."/>
            <person name="Elias M."/>
            <person name="Gladyshev V.N."/>
            <person name="Groth M."/>
            <person name="Guda C."/>
            <person name="Hadaegh A."/>
            <person name="Iglesias-Rodriguez M.D."/>
            <person name="Jenkins J."/>
            <person name="Jones B.M."/>
            <person name="Lawson T."/>
            <person name="Leese F."/>
            <person name="Lindquist E."/>
            <person name="Lobanov A."/>
            <person name="Lomsadze A."/>
            <person name="Malik S.B."/>
            <person name="Marsh M.E."/>
            <person name="Mackinder L."/>
            <person name="Mock T."/>
            <person name="Mueller-Roeber B."/>
            <person name="Pagarete A."/>
            <person name="Parker M."/>
            <person name="Probert I."/>
            <person name="Quesneville H."/>
            <person name="Raines C."/>
            <person name="Rensing S.A."/>
            <person name="Riano-Pachon D.M."/>
            <person name="Richier S."/>
            <person name="Rokitta S."/>
            <person name="Shiraiwa Y."/>
            <person name="Soanes D.M."/>
            <person name="van der Giezen M."/>
            <person name="Wahlund T.M."/>
            <person name="Williams B."/>
            <person name="Wilson W."/>
            <person name="Wolfe G."/>
            <person name="Wurch L.L."/>
        </authorList>
    </citation>
    <scope>NUCLEOTIDE SEQUENCE</scope>
</reference>
<dbReference type="InterPro" id="IPR039367">
    <property type="entry name" value="Och1-like"/>
</dbReference>
<evidence type="ECO:0000313" key="2">
    <source>
        <dbReference type="EnsemblProtists" id="EOD34546"/>
    </source>
</evidence>
<evidence type="ECO:0000256" key="1">
    <source>
        <dbReference type="SAM" id="MobiDB-lite"/>
    </source>
</evidence>
<dbReference type="GO" id="GO:0000009">
    <property type="term" value="F:alpha-1,6-mannosyltransferase activity"/>
    <property type="evidence" value="ECO:0007669"/>
    <property type="project" value="InterPro"/>
</dbReference>
<feature type="region of interest" description="Disordered" evidence="1">
    <location>
        <begin position="1"/>
        <end position="27"/>
    </location>
</feature>
<accession>A0A0D3KFL1</accession>
<feature type="compositionally biased region" description="Basic and acidic residues" evidence="1">
    <location>
        <begin position="1"/>
        <end position="19"/>
    </location>
</feature>
<dbReference type="EnsemblProtists" id="EOD34546">
    <property type="protein sequence ID" value="EOD34546"/>
    <property type="gene ID" value="EMIHUDRAFT_228523"/>
</dbReference>
<evidence type="ECO:0000313" key="3">
    <source>
        <dbReference type="Proteomes" id="UP000013827"/>
    </source>
</evidence>
<dbReference type="KEGG" id="ehx:EMIHUDRAFT_228523"/>
<reference evidence="2" key="2">
    <citation type="submission" date="2024-10" db="UniProtKB">
        <authorList>
            <consortium name="EnsemblProtists"/>
        </authorList>
    </citation>
    <scope>IDENTIFICATION</scope>
</reference>
<dbReference type="PaxDb" id="2903-EOD34546"/>
<dbReference type="RefSeq" id="XP_005786975.1">
    <property type="nucleotide sequence ID" value="XM_005786918.1"/>
</dbReference>
<sequence>MYHPDDLPLRATLERRDSDLQLSPRTGTSRISSLLASPIRSIGKQPPGSRLRQPATRTLAVLLVEARKPGLRFWDLCDQYLRLPLDTPKSQRCSAWRVPKLYHAVGKDASPPPAVVGNAARNPDFQLRYLGDEAAAEYVKARCGEAAHAAYQCFVAPAYRADLFRYCALHADGGVYLDTDIMLAVSIPEAVDMCDGATLGHDIPQLPLPPHRLGDAVVPGMQMKILGGEPGHPLFKCMLDGIIGHVTGPSLLADCYRQTLLGDSTAERARRRGAVPTENYAPGDLDGDKRRSEEVALKKLHYHELMIKGVLYSDSCPLERRPAL</sequence>
<dbReference type="GO" id="GO:0006487">
    <property type="term" value="P:protein N-linked glycosylation"/>
    <property type="evidence" value="ECO:0007669"/>
    <property type="project" value="TreeGrafter"/>
</dbReference>